<organism evidence="2 3">
    <name type="scientific">Knufia fluminis</name>
    <dbReference type="NCBI Taxonomy" id="191047"/>
    <lineage>
        <taxon>Eukaryota</taxon>
        <taxon>Fungi</taxon>
        <taxon>Dikarya</taxon>
        <taxon>Ascomycota</taxon>
        <taxon>Pezizomycotina</taxon>
        <taxon>Eurotiomycetes</taxon>
        <taxon>Chaetothyriomycetidae</taxon>
        <taxon>Chaetothyriales</taxon>
        <taxon>Trichomeriaceae</taxon>
        <taxon>Knufia</taxon>
    </lineage>
</organism>
<accession>A0AAN8I9M8</accession>
<proteinExistence type="predicted"/>
<dbReference type="InterPro" id="IPR013877">
    <property type="entry name" value="YAP-bd/ALF4/Glomulin"/>
</dbReference>
<dbReference type="EMBL" id="JAKLMC020000006">
    <property type="protein sequence ID" value="KAK5955791.1"/>
    <property type="molecule type" value="Genomic_DNA"/>
</dbReference>
<reference evidence="2 3" key="1">
    <citation type="submission" date="2022-12" db="EMBL/GenBank/DDBJ databases">
        <title>Genomic features and morphological characterization of a novel Knufia sp. strain isolated from spacecraft assembly facility.</title>
        <authorList>
            <person name="Teixeira M."/>
            <person name="Chander A.M."/>
            <person name="Stajich J.E."/>
            <person name="Venkateswaran K."/>
        </authorList>
    </citation>
    <scope>NUCLEOTIDE SEQUENCE [LARGE SCALE GENOMIC DNA]</scope>
    <source>
        <strain evidence="2 3">FJI-L2-BK-P2</strain>
    </source>
</reference>
<feature type="region of interest" description="Disordered" evidence="1">
    <location>
        <begin position="150"/>
        <end position="170"/>
    </location>
</feature>
<evidence type="ECO:0000256" key="1">
    <source>
        <dbReference type="SAM" id="MobiDB-lite"/>
    </source>
</evidence>
<dbReference type="GO" id="GO:0034599">
    <property type="term" value="P:cellular response to oxidative stress"/>
    <property type="evidence" value="ECO:0007669"/>
    <property type="project" value="InterPro"/>
</dbReference>
<dbReference type="PANTHER" id="PTHR28020:SF1">
    <property type="entry name" value="YAP1-BINDING PROTEIN 1-RELATED"/>
    <property type="match status" value="1"/>
</dbReference>
<name>A0AAN8I9M8_9EURO</name>
<feature type="region of interest" description="Disordered" evidence="1">
    <location>
        <begin position="238"/>
        <end position="283"/>
    </location>
</feature>
<sequence length="744" mass="81000">MESAQGPISNEATAVKQVEDPLIAALPPNTDYITYLTILEYQLTPQNLPTLNRLLQDDDGTLAAEIGWDLLKLILPILRVKSGEAGECLDIIARRGNPREVIIRVAEELETLGQDESDIEADPAEAKDGLPTFAGEAPRVHLGDITLKGMPESTKSESQAQHTEYDEDGPDGVVEELKLQALLRMLGLLHPRIKTQHPSRFLATSLPAALGAYRRLSMNTESTSAFLGTLTKLATKKRPALPPRVSTSNVLSRTSTNASAGAEVVSAPLPDPESKTEKDTASQAVASNEAAINERLIQAVFLEIIEEYTATSCDPQPPLTARLRAKFEPNSITSTRRSQLDTLTANEQAKRADSLRRRFVTTAQDLKVDTSTAIRQLDQAFLEQPETETEEVNEYPTSPSQIPFSTTGVLLAYCAHQYLQAISQQTPGPEPAGPKINNKQILEAIDQQYETDTRLRQSTPAIDSILSLLYTIFCIPVVYPAGRPSSSVENETLLLATYNILQDIFTSCPDADLRDNAYHIATHLLHAHCQRATRVKIIKGILEADVAAAVSPIHEAQAGNLKSIAVDWLKDEIYPTQAMQTTMSRIRDQSDRGLPLSTLVELGDLLFPAKQIERIPVASPDPAQEQTMELFAAELPFYISSLNLLCLVAKNQEEDGTDAGGAGGASTAPTTDTGVDIVLVRGEVMLAKLEEWKEYLVNRMSKGKTADTGEEGGIEVDGVSLPDIFALEDAVGRAREVLPSESQS</sequence>
<gene>
    <name evidence="2" type="primary">YBP1</name>
    <name evidence="2" type="ORF">OHC33_003432</name>
</gene>
<dbReference type="Proteomes" id="UP001316803">
    <property type="component" value="Unassembled WGS sequence"/>
</dbReference>
<dbReference type="Pfam" id="PF08568">
    <property type="entry name" value="Kinetochor_Ybp2"/>
    <property type="match status" value="1"/>
</dbReference>
<evidence type="ECO:0000313" key="2">
    <source>
        <dbReference type="EMBL" id="KAK5955791.1"/>
    </source>
</evidence>
<keyword evidence="3" id="KW-1185">Reference proteome</keyword>
<dbReference type="InterPro" id="IPR040347">
    <property type="entry name" value="YBP1/2"/>
</dbReference>
<evidence type="ECO:0000313" key="3">
    <source>
        <dbReference type="Proteomes" id="UP001316803"/>
    </source>
</evidence>
<feature type="compositionally biased region" description="Polar residues" evidence="1">
    <location>
        <begin position="245"/>
        <end position="259"/>
    </location>
</feature>
<protein>
    <submittedName>
        <fullName evidence="2">YAP1-binding protein 1</fullName>
    </submittedName>
</protein>
<comment type="caution">
    <text evidence="2">The sequence shown here is derived from an EMBL/GenBank/DDBJ whole genome shotgun (WGS) entry which is preliminary data.</text>
</comment>
<dbReference type="GO" id="GO:0005737">
    <property type="term" value="C:cytoplasm"/>
    <property type="evidence" value="ECO:0007669"/>
    <property type="project" value="TreeGrafter"/>
</dbReference>
<dbReference type="PANTHER" id="PTHR28020">
    <property type="entry name" value="YAP1-BINDING PROTEIN 1-RELATED"/>
    <property type="match status" value="1"/>
</dbReference>
<dbReference type="AlphaFoldDB" id="A0AAN8I9M8"/>